<dbReference type="NCBIfam" id="TIGR02937">
    <property type="entry name" value="sigma70-ECF"/>
    <property type="match status" value="1"/>
</dbReference>
<dbReference type="SUPFAM" id="SSF88946">
    <property type="entry name" value="Sigma2 domain of RNA polymerase sigma factors"/>
    <property type="match status" value="1"/>
</dbReference>
<evidence type="ECO:0000313" key="10">
    <source>
        <dbReference type="Proteomes" id="UP000279860"/>
    </source>
</evidence>
<dbReference type="PANTHER" id="PTHR43133">
    <property type="entry name" value="RNA POLYMERASE ECF-TYPE SIGMA FACTO"/>
    <property type="match status" value="1"/>
</dbReference>
<dbReference type="EMBL" id="RQYS01000046">
    <property type="protein sequence ID" value="RRD59343.1"/>
    <property type="molecule type" value="Genomic_DNA"/>
</dbReference>
<dbReference type="InterPro" id="IPR013249">
    <property type="entry name" value="RNA_pol_sigma70_r4_t2"/>
</dbReference>
<sequence>MVFEKIYQMYWPRVFRLCMGYTNDYSLAQDMAQETFLVIWKALPQFRGEANIETWIFRIATNNCLRYIEKEARFPKAEFPVHEVGEEQPTDTEWKIRQLYTYISALPEIDRIIISLALEGVKQSDIADVVGLSNTNVRVKIHRIKEKLARKFKENE</sequence>
<dbReference type="PANTHER" id="PTHR43133:SF45">
    <property type="entry name" value="RNA POLYMERASE ECF-TYPE SIGMA FACTOR"/>
    <property type="match status" value="1"/>
</dbReference>
<comment type="caution">
    <text evidence="8">The sequence shown here is derived from an EMBL/GenBank/DDBJ whole genome shotgun (WGS) entry which is preliminary data.</text>
</comment>
<dbReference type="OrthoDB" id="9780326at2"/>
<dbReference type="Pfam" id="PF04542">
    <property type="entry name" value="Sigma70_r2"/>
    <property type="match status" value="1"/>
</dbReference>
<evidence type="ECO:0000256" key="3">
    <source>
        <dbReference type="ARBA" id="ARBA00023082"/>
    </source>
</evidence>
<keyword evidence="3" id="KW-0731">Sigma factor</keyword>
<dbReference type="EMBL" id="RQYN01000001">
    <property type="protein sequence ID" value="RRD79606.1"/>
    <property type="molecule type" value="Genomic_DNA"/>
</dbReference>
<evidence type="ECO:0000256" key="1">
    <source>
        <dbReference type="ARBA" id="ARBA00010641"/>
    </source>
</evidence>
<evidence type="ECO:0000259" key="5">
    <source>
        <dbReference type="Pfam" id="PF04542"/>
    </source>
</evidence>
<dbReference type="GO" id="GO:0006352">
    <property type="term" value="P:DNA-templated transcription initiation"/>
    <property type="evidence" value="ECO:0007669"/>
    <property type="project" value="InterPro"/>
</dbReference>
<keyword evidence="2" id="KW-0805">Transcription regulation</keyword>
<feature type="domain" description="RNA polymerase sigma-70 region 2" evidence="5">
    <location>
        <begin position="6"/>
        <end position="73"/>
    </location>
</feature>
<proteinExistence type="inferred from homology"/>
<dbReference type="RefSeq" id="WP_124752149.1">
    <property type="nucleotide sequence ID" value="NZ_RQYN01000001.1"/>
</dbReference>
<dbReference type="InterPro" id="IPR039425">
    <property type="entry name" value="RNA_pol_sigma-70-like"/>
</dbReference>
<dbReference type="InterPro" id="IPR013324">
    <property type="entry name" value="RNA_pol_sigma_r3/r4-like"/>
</dbReference>
<dbReference type="InterPro" id="IPR014284">
    <property type="entry name" value="RNA_pol_sigma-70_dom"/>
</dbReference>
<dbReference type="InterPro" id="IPR013325">
    <property type="entry name" value="RNA_pol_sigma_r2"/>
</dbReference>
<name>A0A3P1ZBC9_TANFO</name>
<keyword evidence="4" id="KW-0804">Transcription</keyword>
<dbReference type="Proteomes" id="UP000278609">
    <property type="component" value="Unassembled WGS sequence"/>
</dbReference>
<feature type="domain" description="RNA polymerase sigma factor 70 region 4 type 2" evidence="6">
    <location>
        <begin position="97"/>
        <end position="148"/>
    </location>
</feature>
<reference evidence="9 10" key="1">
    <citation type="submission" date="2018-11" db="EMBL/GenBank/DDBJ databases">
        <title>Genomes From Bacteria Associated with the Canine Oral Cavity: a Test Case for Automated Genome-Based Taxonomic Assignment.</title>
        <authorList>
            <person name="Coil D.A."/>
            <person name="Jospin G."/>
            <person name="Darling A.E."/>
            <person name="Wallis C."/>
            <person name="Davis I.J."/>
            <person name="Harris S."/>
            <person name="Eisen J.A."/>
            <person name="Holcombe L.J."/>
            <person name="O'Flynn C."/>
        </authorList>
    </citation>
    <scope>NUCLEOTIDE SEQUENCE [LARGE SCALE GENOMIC DNA]</scope>
    <source>
        <strain evidence="8 10">OH1426_COT-023</strain>
        <strain evidence="7 9">OH2617_COT-023</strain>
    </source>
</reference>
<dbReference type="Proteomes" id="UP000279860">
    <property type="component" value="Unassembled WGS sequence"/>
</dbReference>
<evidence type="ECO:0000313" key="8">
    <source>
        <dbReference type="EMBL" id="RRD79606.1"/>
    </source>
</evidence>
<protein>
    <submittedName>
        <fullName evidence="8">Sigma-70 family RNA polymerase sigma factor</fullName>
    </submittedName>
</protein>
<evidence type="ECO:0000313" key="9">
    <source>
        <dbReference type="Proteomes" id="UP000278609"/>
    </source>
</evidence>
<dbReference type="Pfam" id="PF08281">
    <property type="entry name" value="Sigma70_r4_2"/>
    <property type="match status" value="1"/>
</dbReference>
<evidence type="ECO:0000313" key="7">
    <source>
        <dbReference type="EMBL" id="RRD59343.1"/>
    </source>
</evidence>
<gene>
    <name evidence="7" type="ORF">EII40_10230</name>
    <name evidence="8" type="ORF">EII41_00455</name>
</gene>
<organism evidence="8 10">
    <name type="scientific">Tannerella forsythia</name>
    <name type="common">Bacteroides forsythus</name>
    <dbReference type="NCBI Taxonomy" id="28112"/>
    <lineage>
        <taxon>Bacteria</taxon>
        <taxon>Pseudomonadati</taxon>
        <taxon>Bacteroidota</taxon>
        <taxon>Bacteroidia</taxon>
        <taxon>Bacteroidales</taxon>
        <taxon>Tannerellaceae</taxon>
        <taxon>Tannerella</taxon>
    </lineage>
</organism>
<dbReference type="InterPro" id="IPR036388">
    <property type="entry name" value="WH-like_DNA-bd_sf"/>
</dbReference>
<comment type="similarity">
    <text evidence="1">Belongs to the sigma-70 factor family. ECF subfamily.</text>
</comment>
<dbReference type="InterPro" id="IPR007627">
    <property type="entry name" value="RNA_pol_sigma70_r2"/>
</dbReference>
<evidence type="ECO:0000259" key="6">
    <source>
        <dbReference type="Pfam" id="PF08281"/>
    </source>
</evidence>
<accession>A0A3P1ZBC9</accession>
<dbReference type="AlphaFoldDB" id="A0A3P1ZBC9"/>
<dbReference type="Gene3D" id="1.10.10.10">
    <property type="entry name" value="Winged helix-like DNA-binding domain superfamily/Winged helix DNA-binding domain"/>
    <property type="match status" value="1"/>
</dbReference>
<evidence type="ECO:0000256" key="4">
    <source>
        <dbReference type="ARBA" id="ARBA00023163"/>
    </source>
</evidence>
<evidence type="ECO:0000256" key="2">
    <source>
        <dbReference type="ARBA" id="ARBA00023015"/>
    </source>
</evidence>
<dbReference type="GO" id="GO:0003677">
    <property type="term" value="F:DNA binding"/>
    <property type="evidence" value="ECO:0007669"/>
    <property type="project" value="InterPro"/>
</dbReference>
<dbReference type="GO" id="GO:0016987">
    <property type="term" value="F:sigma factor activity"/>
    <property type="evidence" value="ECO:0007669"/>
    <property type="project" value="UniProtKB-KW"/>
</dbReference>
<dbReference type="SUPFAM" id="SSF88659">
    <property type="entry name" value="Sigma3 and sigma4 domains of RNA polymerase sigma factors"/>
    <property type="match status" value="1"/>
</dbReference>
<dbReference type="Gene3D" id="1.10.1740.10">
    <property type="match status" value="1"/>
</dbReference>